<keyword evidence="1" id="KW-0238">DNA-binding</keyword>
<dbReference type="SUPFAM" id="SSF46955">
    <property type="entry name" value="Putative DNA-binding domain"/>
    <property type="match status" value="1"/>
</dbReference>
<accession>A0A3D8J3N1</accession>
<evidence type="ECO:0000256" key="1">
    <source>
        <dbReference type="ARBA" id="ARBA00023125"/>
    </source>
</evidence>
<dbReference type="Proteomes" id="UP000257045">
    <property type="component" value="Unassembled WGS sequence"/>
</dbReference>
<dbReference type="PROSITE" id="PS50937">
    <property type="entry name" value="HTH_MERR_2"/>
    <property type="match status" value="1"/>
</dbReference>
<dbReference type="Pfam" id="PF13411">
    <property type="entry name" value="MerR_1"/>
    <property type="match status" value="1"/>
</dbReference>
<dbReference type="CDD" id="cd01109">
    <property type="entry name" value="HTH_YyaN"/>
    <property type="match status" value="1"/>
</dbReference>
<dbReference type="GO" id="GO:0003677">
    <property type="term" value="F:DNA binding"/>
    <property type="evidence" value="ECO:0007669"/>
    <property type="project" value="UniProtKB-KW"/>
</dbReference>
<gene>
    <name evidence="3" type="ORF">CQA58_00340</name>
</gene>
<dbReference type="InterPro" id="IPR000551">
    <property type="entry name" value="MerR-type_HTH_dom"/>
</dbReference>
<evidence type="ECO:0000259" key="2">
    <source>
        <dbReference type="PROSITE" id="PS50937"/>
    </source>
</evidence>
<dbReference type="InterPro" id="IPR047057">
    <property type="entry name" value="MerR_fam"/>
</dbReference>
<dbReference type="RefSeq" id="WP_115568718.1">
    <property type="nucleotide sequence ID" value="NZ_NXLV01000001.1"/>
</dbReference>
<dbReference type="PANTHER" id="PTHR30204">
    <property type="entry name" value="REDOX-CYCLING DRUG-SENSING TRANSCRIPTIONAL ACTIVATOR SOXR"/>
    <property type="match status" value="1"/>
</dbReference>
<keyword evidence="4" id="KW-1185">Reference proteome</keyword>
<protein>
    <submittedName>
        <fullName evidence="3">MerR family transcriptional regulator</fullName>
    </submittedName>
</protein>
<dbReference type="AlphaFoldDB" id="A0A3D8J3N1"/>
<proteinExistence type="predicted"/>
<reference evidence="3 4" key="1">
    <citation type="submission" date="2018-04" db="EMBL/GenBank/DDBJ databases">
        <title>Novel Campyloabacter and Helicobacter Species and Strains.</title>
        <authorList>
            <person name="Mannion A.J."/>
            <person name="Shen Z."/>
            <person name="Fox J.G."/>
        </authorList>
    </citation>
    <scope>NUCLEOTIDE SEQUENCE [LARGE SCALE GENOMIC DNA]</scope>
    <source>
        <strain evidence="3 4">MIT 04-9366</strain>
    </source>
</reference>
<name>A0A3D8J3N1_9HELI</name>
<dbReference type="GO" id="GO:0003700">
    <property type="term" value="F:DNA-binding transcription factor activity"/>
    <property type="evidence" value="ECO:0007669"/>
    <property type="project" value="InterPro"/>
</dbReference>
<dbReference type="OrthoDB" id="9802944at2"/>
<dbReference type="Gene3D" id="1.10.1660.10">
    <property type="match status" value="1"/>
</dbReference>
<dbReference type="SMART" id="SM00422">
    <property type="entry name" value="HTH_MERR"/>
    <property type="match status" value="1"/>
</dbReference>
<dbReference type="PANTHER" id="PTHR30204:SF82">
    <property type="entry name" value="TRANSCRIPTIONAL REGULATOR, MERR FAMILY"/>
    <property type="match status" value="1"/>
</dbReference>
<feature type="domain" description="HTH merR-type" evidence="2">
    <location>
        <begin position="2"/>
        <end position="71"/>
    </location>
</feature>
<evidence type="ECO:0000313" key="4">
    <source>
        <dbReference type="Proteomes" id="UP000257045"/>
    </source>
</evidence>
<dbReference type="InterPro" id="IPR009061">
    <property type="entry name" value="DNA-bd_dom_put_sf"/>
</dbReference>
<dbReference type="EMBL" id="NXLV01000001">
    <property type="protein sequence ID" value="RDU72088.1"/>
    <property type="molecule type" value="Genomic_DNA"/>
</dbReference>
<evidence type="ECO:0000313" key="3">
    <source>
        <dbReference type="EMBL" id="RDU72088.1"/>
    </source>
</evidence>
<organism evidence="3 4">
    <name type="scientific">Helicobacter brantae</name>
    <dbReference type="NCBI Taxonomy" id="375927"/>
    <lineage>
        <taxon>Bacteria</taxon>
        <taxon>Pseudomonadati</taxon>
        <taxon>Campylobacterota</taxon>
        <taxon>Epsilonproteobacteria</taxon>
        <taxon>Campylobacterales</taxon>
        <taxon>Helicobacteraceae</taxon>
        <taxon>Helicobacter</taxon>
    </lineage>
</organism>
<sequence>MAYIIKEVEKLTGISSHTLRFWAKKGLFPFVQKDHNQVRYFANSDVDWARFIECMRSVGMSIEHIKDYIALCQKGVESIEERKAMLVAQREETIKKIQAFSEALNHLDYKIAFYEEMSKNNQDPLNPMKVGSIRECMMKKSKK</sequence>
<comment type="caution">
    <text evidence="3">The sequence shown here is derived from an EMBL/GenBank/DDBJ whole genome shotgun (WGS) entry which is preliminary data.</text>
</comment>